<evidence type="ECO:0000256" key="2">
    <source>
        <dbReference type="ARBA" id="ARBA00012513"/>
    </source>
</evidence>
<comment type="catalytic activity">
    <reaction evidence="9">
        <text>L-threonyl-[protein] + ATP = O-phospho-L-threonyl-[protein] + ADP + H(+)</text>
        <dbReference type="Rhea" id="RHEA:46608"/>
        <dbReference type="Rhea" id="RHEA-COMP:11060"/>
        <dbReference type="Rhea" id="RHEA-COMP:11605"/>
        <dbReference type="ChEBI" id="CHEBI:15378"/>
        <dbReference type="ChEBI" id="CHEBI:30013"/>
        <dbReference type="ChEBI" id="CHEBI:30616"/>
        <dbReference type="ChEBI" id="CHEBI:61977"/>
        <dbReference type="ChEBI" id="CHEBI:456216"/>
        <dbReference type="EC" id="2.7.11.1"/>
    </reaction>
</comment>
<dbReference type="VEuPathDB" id="MicrosporidiaDB:HERIO_372"/>
<dbReference type="Pfam" id="PF00069">
    <property type="entry name" value="Pkinase"/>
    <property type="match status" value="1"/>
</dbReference>
<keyword evidence="5" id="KW-0819">tRNA processing</keyword>
<comment type="catalytic activity">
    <reaction evidence="10">
        <text>L-seryl-[protein] + ATP = O-phospho-L-seryl-[protein] + ADP + H(+)</text>
        <dbReference type="Rhea" id="RHEA:17989"/>
        <dbReference type="Rhea" id="RHEA-COMP:9863"/>
        <dbReference type="Rhea" id="RHEA-COMP:11604"/>
        <dbReference type="ChEBI" id="CHEBI:15378"/>
        <dbReference type="ChEBI" id="CHEBI:29999"/>
        <dbReference type="ChEBI" id="CHEBI:30616"/>
        <dbReference type="ChEBI" id="CHEBI:83421"/>
        <dbReference type="ChEBI" id="CHEBI:456216"/>
        <dbReference type="EC" id="2.7.11.1"/>
    </reaction>
</comment>
<dbReference type="InterPro" id="IPR000719">
    <property type="entry name" value="Prot_kinase_dom"/>
</dbReference>
<dbReference type="Gene3D" id="1.10.510.10">
    <property type="entry name" value="Transferase(Phosphotransferase) domain 1"/>
    <property type="match status" value="1"/>
</dbReference>
<dbReference type="GO" id="GO:0005524">
    <property type="term" value="F:ATP binding"/>
    <property type="evidence" value="ECO:0007669"/>
    <property type="project" value="UniProtKB-KW"/>
</dbReference>
<comment type="similarity">
    <text evidence="1">Belongs to the protein kinase superfamily. BUD32 family.</text>
</comment>
<dbReference type="NCBIfam" id="TIGR03724">
    <property type="entry name" value="arch_bud32"/>
    <property type="match status" value="1"/>
</dbReference>
<protein>
    <recommendedName>
        <fullName evidence="2">non-specific serine/threonine protein kinase</fullName>
        <ecNumber evidence="2">2.7.11.1</ecNumber>
    </recommendedName>
</protein>
<dbReference type="GO" id="GO:0005829">
    <property type="term" value="C:cytosol"/>
    <property type="evidence" value="ECO:0007669"/>
    <property type="project" value="TreeGrafter"/>
</dbReference>
<gene>
    <name evidence="12" type="primary">BUD32</name>
    <name evidence="12" type="ORF">A0H76_2655</name>
</gene>
<accession>A0A1X0QJK4</accession>
<dbReference type="PANTHER" id="PTHR12209:SF0">
    <property type="entry name" value="EKC_KEOPS COMPLEX SUBUNIT TP53RK"/>
    <property type="match status" value="1"/>
</dbReference>
<evidence type="ECO:0000256" key="7">
    <source>
        <dbReference type="ARBA" id="ARBA00022777"/>
    </source>
</evidence>
<organism evidence="12 13">
    <name type="scientific">Hepatospora eriocheir</name>
    <dbReference type="NCBI Taxonomy" id="1081669"/>
    <lineage>
        <taxon>Eukaryota</taxon>
        <taxon>Fungi</taxon>
        <taxon>Fungi incertae sedis</taxon>
        <taxon>Microsporidia</taxon>
        <taxon>Hepatosporidae</taxon>
        <taxon>Hepatospora</taxon>
    </lineage>
</organism>
<name>A0A1X0QJK4_9MICR</name>
<comment type="caution">
    <text evidence="12">The sequence shown here is derived from an EMBL/GenBank/DDBJ whole genome shotgun (WGS) entry which is preliminary data.</text>
</comment>
<evidence type="ECO:0000256" key="8">
    <source>
        <dbReference type="ARBA" id="ARBA00022840"/>
    </source>
</evidence>
<dbReference type="AlphaFoldDB" id="A0A1X0QJK4"/>
<evidence type="ECO:0000256" key="5">
    <source>
        <dbReference type="ARBA" id="ARBA00022694"/>
    </source>
</evidence>
<evidence type="ECO:0000259" key="11">
    <source>
        <dbReference type="PROSITE" id="PS50011"/>
    </source>
</evidence>
<dbReference type="InterPro" id="IPR022495">
    <property type="entry name" value="Bud32"/>
</dbReference>
<dbReference type="GO" id="GO:0008033">
    <property type="term" value="P:tRNA processing"/>
    <property type="evidence" value="ECO:0007669"/>
    <property type="project" value="UniProtKB-KW"/>
</dbReference>
<dbReference type="PROSITE" id="PS50011">
    <property type="entry name" value="PROTEIN_KINASE_DOM"/>
    <property type="match status" value="1"/>
</dbReference>
<evidence type="ECO:0000313" key="13">
    <source>
        <dbReference type="Proteomes" id="UP000192501"/>
    </source>
</evidence>
<dbReference type="PANTHER" id="PTHR12209">
    <property type="entry name" value="NON-SPECIFIC SERINE/THREONINE PROTEIN KINASE"/>
    <property type="match status" value="1"/>
</dbReference>
<proteinExistence type="inferred from homology"/>
<evidence type="ECO:0000256" key="6">
    <source>
        <dbReference type="ARBA" id="ARBA00022741"/>
    </source>
</evidence>
<dbReference type="InterPro" id="IPR008266">
    <property type="entry name" value="Tyr_kinase_AS"/>
</dbReference>
<dbReference type="PROSITE" id="PS00109">
    <property type="entry name" value="PROTEIN_KINASE_TYR"/>
    <property type="match status" value="1"/>
</dbReference>
<dbReference type="EC" id="2.7.11.1" evidence="2"/>
<keyword evidence="8" id="KW-0067">ATP-binding</keyword>
<keyword evidence="6" id="KW-0547">Nucleotide-binding</keyword>
<evidence type="ECO:0000256" key="4">
    <source>
        <dbReference type="ARBA" id="ARBA00022679"/>
    </source>
</evidence>
<evidence type="ECO:0000256" key="9">
    <source>
        <dbReference type="ARBA" id="ARBA00047899"/>
    </source>
</evidence>
<dbReference type="SUPFAM" id="SSF56112">
    <property type="entry name" value="Protein kinase-like (PK-like)"/>
    <property type="match status" value="1"/>
</dbReference>
<evidence type="ECO:0000256" key="1">
    <source>
        <dbReference type="ARBA" id="ARBA00010630"/>
    </source>
</evidence>
<reference evidence="12 13" key="1">
    <citation type="journal article" date="2017" name="Environ. Microbiol.">
        <title>Decay of the glycolytic pathway and adaptation to intranuclear parasitism within Enterocytozoonidae microsporidia.</title>
        <authorList>
            <person name="Wiredu Boakye D."/>
            <person name="Jaroenlak P."/>
            <person name="Prachumwat A."/>
            <person name="Williams T.A."/>
            <person name="Bateman K.S."/>
            <person name="Itsathitphaisarn O."/>
            <person name="Sritunyalucksana K."/>
            <person name="Paszkiewicz K.H."/>
            <person name="Moore K.A."/>
            <person name="Stentiford G.D."/>
            <person name="Williams B.A."/>
        </authorList>
    </citation>
    <scope>NUCLEOTIDE SEQUENCE [LARGE SCALE GENOMIC DNA]</scope>
    <source>
        <strain evidence="13">canceri</strain>
    </source>
</reference>
<dbReference type="InterPro" id="IPR011009">
    <property type="entry name" value="Kinase-like_dom_sf"/>
</dbReference>
<evidence type="ECO:0000256" key="3">
    <source>
        <dbReference type="ARBA" id="ARBA00022527"/>
    </source>
</evidence>
<dbReference type="EMBL" id="LTAI01000088">
    <property type="protein sequence ID" value="ORD99933.1"/>
    <property type="molecule type" value="Genomic_DNA"/>
</dbReference>
<dbReference type="Gene3D" id="3.30.200.20">
    <property type="entry name" value="Phosphorylase Kinase, domain 1"/>
    <property type="match status" value="1"/>
</dbReference>
<keyword evidence="4" id="KW-0808">Transferase</keyword>
<keyword evidence="7" id="KW-0418">Kinase</keyword>
<evidence type="ECO:0000313" key="12">
    <source>
        <dbReference type="EMBL" id="ORD99933.1"/>
    </source>
</evidence>
<dbReference type="Proteomes" id="UP000192501">
    <property type="component" value="Unassembled WGS sequence"/>
</dbReference>
<sequence length="221" mass="25713">MILEKLEERFSNYKLDESHVINRGAEAVIYDLGDCVLKKRVSKDYRVKELDDQINRTRTNREAKIIQKLNSLNVNSPMFKGATRNYEIFMTKVVGKTVKEKLIESLSEQDGLLSNIKIIKDVAKIVKTMHINDIVHGDLTTLNFIIKDNNDVYVLDFGLSFNSTKSEDKATDLYLFEKGLVCVHSEDLLKPFYEEYYKENPLELSIISKLEEIRKRGRKRE</sequence>
<feature type="domain" description="Protein kinase" evidence="11">
    <location>
        <begin position="15"/>
        <end position="221"/>
    </location>
</feature>
<keyword evidence="3" id="KW-0723">Serine/threonine-protein kinase</keyword>
<dbReference type="VEuPathDB" id="MicrosporidiaDB:A0H76_2655"/>
<evidence type="ECO:0000256" key="10">
    <source>
        <dbReference type="ARBA" id="ARBA00048679"/>
    </source>
</evidence>
<dbReference type="GO" id="GO:0004674">
    <property type="term" value="F:protein serine/threonine kinase activity"/>
    <property type="evidence" value="ECO:0007669"/>
    <property type="project" value="UniProtKB-KW"/>
</dbReference>